<evidence type="ECO:0000313" key="7">
    <source>
        <dbReference type="Proteomes" id="UP000774283"/>
    </source>
</evidence>
<dbReference type="FunFam" id="3.90.550.10:FF:000003">
    <property type="entry name" value="2-C-methyl-D-erythritol 4-phosphate cytidylyltransferase"/>
    <property type="match status" value="1"/>
</dbReference>
<evidence type="ECO:0000313" key="6">
    <source>
        <dbReference type="EMBL" id="NKX93751.1"/>
    </source>
</evidence>
<dbReference type="InterPro" id="IPR002347">
    <property type="entry name" value="SDR_fam"/>
</dbReference>
<dbReference type="InterPro" id="IPR050088">
    <property type="entry name" value="IspD/TarI_cytidylyltransf_bact"/>
</dbReference>
<dbReference type="Gene3D" id="3.90.550.10">
    <property type="entry name" value="Spore Coat Polysaccharide Biosynthesis Protein SpsA, Chain A"/>
    <property type="match status" value="1"/>
</dbReference>
<dbReference type="InterPro" id="IPR036291">
    <property type="entry name" value="NAD(P)-bd_dom_sf"/>
</dbReference>
<sequence length="539" mass="57301">MSARSSPRCRSRPRTTHGRATRLTDGARTRSCRRPRRRRSLIRHESPTARSGGPPTRPVRGGWSQVRTVGVVLAGGVGARLGLNVPKQMVKVAGKTILEHTVAALNGSPHIDELIVMITPGWSEQTATLLGSRYEKLTRILEGGSTRNETTRRVLDALGDEECKVVLHDAVRPLIDERIIADCVAALDTHQAVDVVIPSADTIVAVDEDDVITSIPDRSTLRRGQTPQAFHLSVLKAAYAKAHEDPGFSATDDCGVVLKYLPEVPIKTVPGAEHNLKVTHPVDLSIADKLFQLASHAAPGHADRASRDVALRGKTIVVLGGSYGIGAEIAQLAAAAGANVVAHGRSTTGVHVQDPSQIAAAFAEAAREHGRIDAVVLTAGVLRTGRLADASDEDVVESIQVNYVAPVQVAKAAYPYLKETQGHLLFFTSSSYTRGRENYALYSSAKSAVVNLTQALSEEWAAQGIKVNVINPERTATPMRTQAFGEEPPGTLLSAEAVATTSLDVITSAITGLVVDVRREDAALSNEADGSGTSTSDEV</sequence>
<feature type="compositionally biased region" description="Basic residues" evidence="5">
    <location>
        <begin position="7"/>
        <end position="20"/>
    </location>
</feature>
<comment type="caution">
    <text evidence="6">The sequence shown here is derived from an EMBL/GenBank/DDBJ whole genome shotgun (WGS) entry which is preliminary data.</text>
</comment>
<dbReference type="InterPro" id="IPR020904">
    <property type="entry name" value="Sc_DH/Rdtase_CS"/>
</dbReference>
<dbReference type="PANTHER" id="PTHR32125:SF4">
    <property type="entry name" value="2-C-METHYL-D-ERYTHRITOL 4-PHOSPHATE CYTIDYLYLTRANSFERASE, CHLOROPLASTIC"/>
    <property type="match status" value="1"/>
</dbReference>
<comment type="function">
    <text evidence="4">Catalyzes the formation of 4-diphosphocytidyl-2-C-methyl-D-erythritol from CTP and 2-C-methyl-D-erythritol 4-phosphate (MEP).</text>
</comment>
<dbReference type="InterPro" id="IPR029044">
    <property type="entry name" value="Nucleotide-diphossugar_trans"/>
</dbReference>
<dbReference type="SUPFAM" id="SSF51735">
    <property type="entry name" value="NAD(P)-binding Rossmann-fold domains"/>
    <property type="match status" value="1"/>
</dbReference>
<dbReference type="Pfam" id="PF00106">
    <property type="entry name" value="adh_short"/>
    <property type="match status" value="1"/>
</dbReference>
<dbReference type="PROSITE" id="PS00061">
    <property type="entry name" value="ADH_SHORT"/>
    <property type="match status" value="1"/>
</dbReference>
<comment type="pathway">
    <text evidence="4">Isoprenoid biosynthesis; isopentenyl diphosphate biosynthesis via DXP pathway; isopentenyl diphosphate from 1-deoxy-D-xylulose 5-phosphate: step 2/6.</text>
</comment>
<feature type="region of interest" description="Disordered" evidence="5">
    <location>
        <begin position="1"/>
        <end position="62"/>
    </location>
</feature>
<dbReference type="InterPro" id="IPR001228">
    <property type="entry name" value="IspD"/>
</dbReference>
<gene>
    <name evidence="4" type="primary">ispD</name>
    <name evidence="6" type="ORF">HF995_10800</name>
</gene>
<dbReference type="SUPFAM" id="SSF53448">
    <property type="entry name" value="Nucleotide-diphospho-sugar transferases"/>
    <property type="match status" value="1"/>
</dbReference>
<dbReference type="GO" id="GO:0019288">
    <property type="term" value="P:isopentenyl diphosphate biosynthetic process, methylerythritol 4-phosphate pathway"/>
    <property type="evidence" value="ECO:0007669"/>
    <property type="project" value="UniProtKB-UniRule"/>
</dbReference>
<dbReference type="Gene3D" id="3.40.50.720">
    <property type="entry name" value="NAD(P)-binding Rossmann-like Domain"/>
    <property type="match status" value="1"/>
</dbReference>
<comment type="catalytic activity">
    <reaction evidence="4">
        <text>2-C-methyl-D-erythritol 4-phosphate + CTP + H(+) = 4-CDP-2-C-methyl-D-erythritol + diphosphate</text>
        <dbReference type="Rhea" id="RHEA:13429"/>
        <dbReference type="ChEBI" id="CHEBI:15378"/>
        <dbReference type="ChEBI" id="CHEBI:33019"/>
        <dbReference type="ChEBI" id="CHEBI:37563"/>
        <dbReference type="ChEBI" id="CHEBI:57823"/>
        <dbReference type="ChEBI" id="CHEBI:58262"/>
        <dbReference type="EC" id="2.7.7.60"/>
    </reaction>
</comment>
<comment type="similarity">
    <text evidence="4">Belongs to the IspD/TarI cytidylyltransferase family. IspD subfamily.</text>
</comment>
<dbReference type="CDD" id="cd05233">
    <property type="entry name" value="SDR_c"/>
    <property type="match status" value="1"/>
</dbReference>
<dbReference type="EC" id="2.7.7.60" evidence="4"/>
<keyword evidence="7" id="KW-1185">Reference proteome</keyword>
<dbReference type="EMBL" id="JAAXOW010000003">
    <property type="protein sequence ID" value="NKX93751.1"/>
    <property type="molecule type" value="Genomic_DNA"/>
</dbReference>
<reference evidence="6 7" key="1">
    <citation type="submission" date="2020-04" db="EMBL/GenBank/DDBJ databases">
        <title>MicrobeNet Type strains.</title>
        <authorList>
            <person name="Nicholson A.C."/>
        </authorList>
    </citation>
    <scope>NUCLEOTIDE SEQUENCE [LARGE SCALE GENOMIC DNA]</scope>
    <source>
        <strain evidence="6 7">ATCC BAA-789</strain>
    </source>
</reference>
<protein>
    <recommendedName>
        <fullName evidence="4">2-C-methyl-D-erythritol 4-phosphate cytidylyltransferase</fullName>
        <ecNumber evidence="4">2.7.7.60</ecNumber>
    </recommendedName>
    <alternativeName>
        <fullName evidence="4">4-diphosphocytidyl-2C-methyl-D-erythritol synthase</fullName>
    </alternativeName>
    <alternativeName>
        <fullName evidence="4">MEP cytidylyltransferase</fullName>
        <shortName evidence="4">MCT</shortName>
    </alternativeName>
</protein>
<dbReference type="PANTHER" id="PTHR32125">
    <property type="entry name" value="2-C-METHYL-D-ERYTHRITOL 4-PHOSPHATE CYTIDYLYLTRANSFERASE, CHLOROPLASTIC"/>
    <property type="match status" value="1"/>
</dbReference>
<feature type="compositionally biased region" description="Basic residues" evidence="5">
    <location>
        <begin position="30"/>
        <end position="41"/>
    </location>
</feature>
<dbReference type="HAMAP" id="MF_00108">
    <property type="entry name" value="IspD"/>
    <property type="match status" value="1"/>
</dbReference>
<feature type="site" description="Positions MEP for the nucleophilic attack" evidence="4">
    <location>
        <position position="218"/>
    </location>
</feature>
<evidence type="ECO:0000256" key="5">
    <source>
        <dbReference type="SAM" id="MobiDB-lite"/>
    </source>
</evidence>
<accession>A0A9X5FGK1</accession>
<evidence type="ECO:0000256" key="2">
    <source>
        <dbReference type="ARBA" id="ARBA00022679"/>
    </source>
</evidence>
<dbReference type="Proteomes" id="UP000774283">
    <property type="component" value="Unassembled WGS sequence"/>
</dbReference>
<name>A0A9X5FGK1_9MICO</name>
<dbReference type="InterPro" id="IPR034683">
    <property type="entry name" value="IspD/TarI"/>
</dbReference>
<feature type="site" description="Transition state stabilizer" evidence="4">
    <location>
        <position position="87"/>
    </location>
</feature>
<keyword evidence="3 4" id="KW-0548">Nucleotidyltransferase</keyword>
<evidence type="ECO:0000256" key="3">
    <source>
        <dbReference type="ARBA" id="ARBA00022695"/>
    </source>
</evidence>
<proteinExistence type="inferred from homology"/>
<keyword evidence="2 4" id="KW-0808">Transferase</keyword>
<feature type="site" description="Positions MEP for the nucleophilic attack" evidence="4">
    <location>
        <position position="277"/>
    </location>
</feature>
<comment type="similarity">
    <text evidence="1">Belongs to the short-chain dehydrogenases/reductases (SDR) family.</text>
</comment>
<evidence type="ECO:0000256" key="4">
    <source>
        <dbReference type="HAMAP-Rule" id="MF_00108"/>
    </source>
</evidence>
<dbReference type="PRINTS" id="PR00081">
    <property type="entry name" value="GDHRDH"/>
</dbReference>
<dbReference type="AlphaFoldDB" id="A0A9X5FGK1"/>
<evidence type="ECO:0000256" key="1">
    <source>
        <dbReference type="ARBA" id="ARBA00006484"/>
    </source>
</evidence>
<dbReference type="CDD" id="cd02516">
    <property type="entry name" value="CDP-ME_synthetase"/>
    <property type="match status" value="1"/>
</dbReference>
<feature type="site" description="Transition state stabilizer" evidence="4">
    <location>
        <position position="80"/>
    </location>
</feature>
<organism evidence="6 7">
    <name type="scientific">Sanguibacter hominis ATCC BAA-789</name>
    <dbReference type="NCBI Taxonomy" id="1312740"/>
    <lineage>
        <taxon>Bacteria</taxon>
        <taxon>Bacillati</taxon>
        <taxon>Actinomycetota</taxon>
        <taxon>Actinomycetes</taxon>
        <taxon>Micrococcales</taxon>
        <taxon>Sanguibacteraceae</taxon>
        <taxon>Sanguibacter</taxon>
    </lineage>
</organism>
<dbReference type="GO" id="GO:0050518">
    <property type="term" value="F:2-C-methyl-D-erythritol 4-phosphate cytidylyltransferase activity"/>
    <property type="evidence" value="ECO:0007669"/>
    <property type="project" value="UniProtKB-UniRule"/>
</dbReference>
<dbReference type="Pfam" id="PF01128">
    <property type="entry name" value="IspD"/>
    <property type="match status" value="1"/>
</dbReference>
<keyword evidence="4" id="KW-0414">Isoprene biosynthesis</keyword>